<dbReference type="PROSITE" id="PS50850">
    <property type="entry name" value="MFS"/>
    <property type="match status" value="1"/>
</dbReference>
<feature type="region of interest" description="Disordered" evidence="5">
    <location>
        <begin position="205"/>
        <end position="224"/>
    </location>
</feature>
<feature type="compositionally biased region" description="Basic and acidic residues" evidence="5">
    <location>
        <begin position="205"/>
        <end position="214"/>
    </location>
</feature>
<feature type="transmembrane region" description="Helical" evidence="6">
    <location>
        <begin position="243"/>
        <end position="264"/>
    </location>
</feature>
<feature type="transmembrane region" description="Helical" evidence="6">
    <location>
        <begin position="58"/>
        <end position="78"/>
    </location>
</feature>
<dbReference type="PANTHER" id="PTHR24002:SF3">
    <property type="entry name" value="SOLUTE CARRIER FAMILY 22 MEMBER 18"/>
    <property type="match status" value="1"/>
</dbReference>
<dbReference type="SUPFAM" id="SSF103473">
    <property type="entry name" value="MFS general substrate transporter"/>
    <property type="match status" value="1"/>
</dbReference>
<dbReference type="InterPro" id="IPR011701">
    <property type="entry name" value="MFS"/>
</dbReference>
<dbReference type="InterPro" id="IPR036259">
    <property type="entry name" value="MFS_trans_sf"/>
</dbReference>
<feature type="transmembrane region" description="Helical" evidence="6">
    <location>
        <begin position="308"/>
        <end position="325"/>
    </location>
</feature>
<dbReference type="InterPro" id="IPR001958">
    <property type="entry name" value="Tet-R_TetA/multi-R_MdtG-like"/>
</dbReference>
<dbReference type="EMBL" id="CAXAMM010044651">
    <property type="protein sequence ID" value="CAK9115553.1"/>
    <property type="molecule type" value="Genomic_DNA"/>
</dbReference>
<evidence type="ECO:0000256" key="6">
    <source>
        <dbReference type="SAM" id="Phobius"/>
    </source>
</evidence>
<feature type="transmembrane region" description="Helical" evidence="6">
    <location>
        <begin position="276"/>
        <end position="296"/>
    </location>
</feature>
<feature type="transmembrane region" description="Helical" evidence="6">
    <location>
        <begin position="331"/>
        <end position="349"/>
    </location>
</feature>
<evidence type="ECO:0000256" key="3">
    <source>
        <dbReference type="ARBA" id="ARBA00022989"/>
    </source>
</evidence>
<dbReference type="PANTHER" id="PTHR24002">
    <property type="entry name" value="SOLUTE CARRIER FAMILY 22 MEMBER 18"/>
    <property type="match status" value="1"/>
</dbReference>
<protein>
    <recommendedName>
        <fullName evidence="7">Major facilitator superfamily (MFS) profile domain-containing protein</fullName>
    </recommendedName>
</protein>
<evidence type="ECO:0000256" key="5">
    <source>
        <dbReference type="SAM" id="MobiDB-lite"/>
    </source>
</evidence>
<keyword evidence="2 6" id="KW-0812">Transmembrane</keyword>
<organism evidence="8 9">
    <name type="scientific">Durusdinium trenchii</name>
    <dbReference type="NCBI Taxonomy" id="1381693"/>
    <lineage>
        <taxon>Eukaryota</taxon>
        <taxon>Sar</taxon>
        <taxon>Alveolata</taxon>
        <taxon>Dinophyceae</taxon>
        <taxon>Suessiales</taxon>
        <taxon>Symbiodiniaceae</taxon>
        <taxon>Durusdinium</taxon>
    </lineage>
</organism>
<dbReference type="InterPro" id="IPR020846">
    <property type="entry name" value="MFS_dom"/>
</dbReference>
<dbReference type="Proteomes" id="UP001642464">
    <property type="component" value="Unassembled WGS sequence"/>
</dbReference>
<comment type="subcellular location">
    <subcellularLocation>
        <location evidence="1">Membrane</location>
        <topology evidence="1">Multi-pass membrane protein</topology>
    </subcellularLocation>
</comment>
<evidence type="ECO:0000256" key="2">
    <source>
        <dbReference type="ARBA" id="ARBA00022692"/>
    </source>
</evidence>
<evidence type="ECO:0000313" key="9">
    <source>
        <dbReference type="Proteomes" id="UP001642464"/>
    </source>
</evidence>
<keyword evidence="4 6" id="KW-0472">Membrane</keyword>
<dbReference type="CDD" id="cd17331">
    <property type="entry name" value="MFS_SLC22A18"/>
    <property type="match status" value="1"/>
</dbReference>
<comment type="caution">
    <text evidence="8">The sequence shown here is derived from an EMBL/GenBank/DDBJ whole genome shotgun (WGS) entry which is preliminary data.</text>
</comment>
<evidence type="ECO:0000256" key="4">
    <source>
        <dbReference type="ARBA" id="ARBA00023136"/>
    </source>
</evidence>
<gene>
    <name evidence="8" type="ORF">SCF082_LOCUS53478</name>
</gene>
<keyword evidence="3 6" id="KW-1133">Transmembrane helix</keyword>
<feature type="transmembrane region" description="Helical" evidence="6">
    <location>
        <begin position="152"/>
        <end position="170"/>
    </location>
</feature>
<evidence type="ECO:0000313" key="8">
    <source>
        <dbReference type="EMBL" id="CAK9115553.1"/>
    </source>
</evidence>
<evidence type="ECO:0000259" key="7">
    <source>
        <dbReference type="PROSITE" id="PS50850"/>
    </source>
</evidence>
<feature type="transmembrane region" description="Helical" evidence="6">
    <location>
        <begin position="90"/>
        <end position="116"/>
    </location>
</feature>
<feature type="transmembrane region" description="Helical" evidence="6">
    <location>
        <begin position="176"/>
        <end position="197"/>
    </location>
</feature>
<name>A0ABP0ST74_9DINO</name>
<sequence length="437" mass="44973">MASSVLAAFLSGGGDGALASKSLVPLVLVHVNIWAYALCFWIQQPVLPYLSEELGADAVAFGTLASAMSVLSLVGGAAMGRLTDTSGAKLTIMISQVGGLAMYSMMAMATSFPLLLLSRTPALLQHAMLCSQAALAELTLEEHRATAMGRLSLSYAVGMVIGSPIGGQLAEYIGYRGVAAVAAGLTLAVIVADLLLLPELRVHHEDKKGPKQEQEPASSQGGGAVAQTRAFLRVLTQRKVAHLLLVIMPISVGIGSFRAMLPLAGKSAFGLESADLGWFISYAAFIGLLTNVFVIGPVTKVLGQGNSIAAAALVQAISYAANAHVTTYTQLLVITVPATVASTLLYTLSSSLMSLAVDKDNTGTAISISHGARSVVGIISPIVGGFVYDSRGWQGTAHFAAASALFTLVLASTVAHKTLHELAGVAAAAAADKKKTS</sequence>
<feature type="domain" description="Major facilitator superfamily (MFS) profile" evidence="7">
    <location>
        <begin position="1"/>
        <end position="419"/>
    </location>
</feature>
<keyword evidence="9" id="KW-1185">Reference proteome</keyword>
<dbReference type="PRINTS" id="PR01035">
    <property type="entry name" value="TCRTETA"/>
</dbReference>
<reference evidence="8 9" key="1">
    <citation type="submission" date="2024-02" db="EMBL/GenBank/DDBJ databases">
        <authorList>
            <person name="Chen Y."/>
            <person name="Shah S."/>
            <person name="Dougan E. K."/>
            <person name="Thang M."/>
            <person name="Chan C."/>
        </authorList>
    </citation>
    <scope>NUCLEOTIDE SEQUENCE [LARGE SCALE GENOMIC DNA]</scope>
</reference>
<dbReference type="Gene3D" id="1.20.1250.20">
    <property type="entry name" value="MFS general substrate transporter like domains"/>
    <property type="match status" value="1"/>
</dbReference>
<dbReference type="Pfam" id="PF07690">
    <property type="entry name" value="MFS_1"/>
    <property type="match status" value="1"/>
</dbReference>
<accession>A0ABP0ST74</accession>
<proteinExistence type="predicted"/>
<evidence type="ECO:0000256" key="1">
    <source>
        <dbReference type="ARBA" id="ARBA00004141"/>
    </source>
</evidence>